<evidence type="ECO:0000259" key="7">
    <source>
        <dbReference type="PROSITE" id="PS51007"/>
    </source>
</evidence>
<evidence type="ECO:0000256" key="6">
    <source>
        <dbReference type="PIRSR" id="PIRSR602324-1"/>
    </source>
</evidence>
<dbReference type="Gene3D" id="1.10.760.10">
    <property type="entry name" value="Cytochrome c-like domain"/>
    <property type="match status" value="1"/>
</dbReference>
<feature type="binding site" description="covalent" evidence="6">
    <location>
        <position position="131"/>
    </location>
    <ligand>
        <name>heme c</name>
        <dbReference type="ChEBI" id="CHEBI:61717"/>
    </ligand>
</feature>
<feature type="binding site" description="covalent" evidence="6">
    <location>
        <position position="82"/>
    </location>
    <ligand>
        <name>heme c</name>
        <dbReference type="ChEBI" id="CHEBI:61717"/>
    </ligand>
</feature>
<evidence type="ECO:0000313" key="8">
    <source>
        <dbReference type="EMBL" id="PZX56522.1"/>
    </source>
</evidence>
<organism evidence="8 9">
    <name type="scientific">Algoriphagus chordae</name>
    <dbReference type="NCBI Taxonomy" id="237019"/>
    <lineage>
        <taxon>Bacteria</taxon>
        <taxon>Pseudomonadati</taxon>
        <taxon>Bacteroidota</taxon>
        <taxon>Cytophagia</taxon>
        <taxon>Cytophagales</taxon>
        <taxon>Cyclobacteriaceae</taxon>
        <taxon>Algoriphagus</taxon>
    </lineage>
</organism>
<evidence type="ECO:0000256" key="4">
    <source>
        <dbReference type="ARBA" id="ARBA00022982"/>
    </source>
</evidence>
<keyword evidence="5 6" id="KW-0408">Iron</keyword>
<keyword evidence="4" id="KW-0249">Electron transport</keyword>
<comment type="caution">
    <text evidence="8">The sequence shown here is derived from an EMBL/GenBank/DDBJ whole genome shotgun (WGS) entry which is preliminary data.</text>
</comment>
<evidence type="ECO:0000256" key="2">
    <source>
        <dbReference type="ARBA" id="ARBA00022617"/>
    </source>
</evidence>
<dbReference type="SUPFAM" id="SSF46626">
    <property type="entry name" value="Cytochrome c"/>
    <property type="match status" value="1"/>
</dbReference>
<dbReference type="GO" id="GO:0020037">
    <property type="term" value="F:heme binding"/>
    <property type="evidence" value="ECO:0007669"/>
    <property type="project" value="InterPro"/>
</dbReference>
<evidence type="ECO:0000313" key="9">
    <source>
        <dbReference type="Proteomes" id="UP000248882"/>
    </source>
</evidence>
<dbReference type="InterPro" id="IPR002324">
    <property type="entry name" value="Cyt_c_ID"/>
</dbReference>
<feature type="binding site" description="covalent" evidence="6">
    <location>
        <position position="86"/>
    </location>
    <ligand>
        <name>heme c</name>
        <dbReference type="ChEBI" id="CHEBI:61717"/>
    </ligand>
</feature>
<keyword evidence="3 6" id="KW-0479">Metal-binding</keyword>
<evidence type="ECO:0000256" key="1">
    <source>
        <dbReference type="ARBA" id="ARBA00022448"/>
    </source>
</evidence>
<dbReference type="GO" id="GO:0009055">
    <property type="term" value="F:electron transfer activity"/>
    <property type="evidence" value="ECO:0007669"/>
    <property type="project" value="InterPro"/>
</dbReference>
<sequence length="154" mass="17373">MTTYLLLFNCATTINNNHSELRRNLIFFLVIFSACTQKPAEENIDSSEEKEQAYIRAIEGEDEQLDPEIIKRGEVLIAYSDCATCHKSDKRAKGPAFQDIAKRYPIKEIYIDLLARKVISGGTGSWGSPIMSPHPDLKEEDAKAMVSYILSLEE</sequence>
<evidence type="ECO:0000256" key="3">
    <source>
        <dbReference type="ARBA" id="ARBA00022723"/>
    </source>
</evidence>
<protein>
    <submittedName>
        <fullName evidence="8">Cytochrome c</fullName>
    </submittedName>
</protein>
<proteinExistence type="predicted"/>
<comment type="PTM">
    <text evidence="6">Binds 1 heme c group covalently per subunit.</text>
</comment>
<reference evidence="8 9" key="1">
    <citation type="submission" date="2018-06" db="EMBL/GenBank/DDBJ databases">
        <title>Genomic Encyclopedia of Archaeal and Bacterial Type Strains, Phase II (KMG-II): from individual species to whole genera.</title>
        <authorList>
            <person name="Goeker M."/>
        </authorList>
    </citation>
    <scope>NUCLEOTIDE SEQUENCE [LARGE SCALE GENOMIC DNA]</scope>
    <source>
        <strain evidence="8 9">DSM 19830</strain>
    </source>
</reference>
<dbReference type="Proteomes" id="UP000248882">
    <property type="component" value="Unassembled WGS sequence"/>
</dbReference>
<keyword evidence="1" id="KW-0813">Transport</keyword>
<dbReference type="GO" id="GO:0005506">
    <property type="term" value="F:iron ion binding"/>
    <property type="evidence" value="ECO:0007669"/>
    <property type="project" value="InterPro"/>
</dbReference>
<keyword evidence="9" id="KW-1185">Reference proteome</keyword>
<dbReference type="EMBL" id="QKZT01000002">
    <property type="protein sequence ID" value="PZX56522.1"/>
    <property type="molecule type" value="Genomic_DNA"/>
</dbReference>
<keyword evidence="2 6" id="KW-0349">Heme</keyword>
<accession>A0A2W7T055</accession>
<dbReference type="PROSITE" id="PS51007">
    <property type="entry name" value="CYTC"/>
    <property type="match status" value="1"/>
</dbReference>
<name>A0A2W7T055_9BACT</name>
<feature type="domain" description="Cytochrome c" evidence="7">
    <location>
        <begin position="68"/>
        <end position="153"/>
    </location>
</feature>
<dbReference type="AlphaFoldDB" id="A0A2W7T055"/>
<dbReference type="Pfam" id="PF00034">
    <property type="entry name" value="Cytochrom_C"/>
    <property type="match status" value="1"/>
</dbReference>
<evidence type="ECO:0000256" key="5">
    <source>
        <dbReference type="ARBA" id="ARBA00023004"/>
    </source>
</evidence>
<dbReference type="InterPro" id="IPR036909">
    <property type="entry name" value="Cyt_c-like_dom_sf"/>
</dbReference>
<dbReference type="InterPro" id="IPR009056">
    <property type="entry name" value="Cyt_c-like_dom"/>
</dbReference>
<dbReference type="PRINTS" id="PR00606">
    <property type="entry name" value="CYTCHROMECID"/>
</dbReference>
<gene>
    <name evidence="8" type="ORF">LV85_00447</name>
</gene>